<accession>A0ABX8CG07</accession>
<keyword evidence="4" id="KW-1185">Reference proteome</keyword>
<dbReference type="Pfam" id="PF01636">
    <property type="entry name" value="APH"/>
    <property type="match status" value="1"/>
</dbReference>
<dbReference type="InterPro" id="IPR011009">
    <property type="entry name" value="Kinase-like_dom_sf"/>
</dbReference>
<evidence type="ECO:0000313" key="3">
    <source>
        <dbReference type="EMBL" id="QVI18904.1"/>
    </source>
</evidence>
<evidence type="ECO:0000313" key="4">
    <source>
        <dbReference type="Proteomes" id="UP000683310"/>
    </source>
</evidence>
<feature type="domain" description="Aminoglycoside phosphotransferase" evidence="2">
    <location>
        <begin position="31"/>
        <end position="75"/>
    </location>
</feature>
<sequence>MAEKFGTVLRCWSRFAEQGAPPDLNRWALRNLDRLADLETGWLERSGGETLLHTDLRPDNLLIDAGGSVSVVDWTWPPWPRRSRPPASIPTRSWPNTPRRSVSTPRLSIRSCAPWPDTGRFSPVSRHRRVPRGCACIRPARPGRRWSGSRREPGGPDGHA</sequence>
<dbReference type="Proteomes" id="UP000683310">
    <property type="component" value="Chromosome"/>
</dbReference>
<dbReference type="SUPFAM" id="SSF56112">
    <property type="entry name" value="Protein kinase-like (PK-like)"/>
    <property type="match status" value="1"/>
</dbReference>
<evidence type="ECO:0000256" key="1">
    <source>
        <dbReference type="SAM" id="MobiDB-lite"/>
    </source>
</evidence>
<feature type="compositionally biased region" description="Polar residues" evidence="1">
    <location>
        <begin position="94"/>
        <end position="106"/>
    </location>
</feature>
<dbReference type="InterPro" id="IPR002575">
    <property type="entry name" value="Aminoglycoside_PTrfase"/>
</dbReference>
<feature type="region of interest" description="Disordered" evidence="1">
    <location>
        <begin position="82"/>
        <end position="106"/>
    </location>
</feature>
<protein>
    <submittedName>
        <fullName evidence="3">Phosphotransferase</fullName>
    </submittedName>
</protein>
<dbReference type="RefSeq" id="WP_213554941.1">
    <property type="nucleotide sequence ID" value="NZ_JBHZDI010000008.1"/>
</dbReference>
<organism evidence="3 4">
    <name type="scientific">Nocardia tengchongensis</name>
    <dbReference type="NCBI Taxonomy" id="2055889"/>
    <lineage>
        <taxon>Bacteria</taxon>
        <taxon>Bacillati</taxon>
        <taxon>Actinomycetota</taxon>
        <taxon>Actinomycetes</taxon>
        <taxon>Mycobacteriales</taxon>
        <taxon>Nocardiaceae</taxon>
        <taxon>Nocardia</taxon>
    </lineage>
</organism>
<name>A0ABX8CG07_9NOCA</name>
<feature type="compositionally biased region" description="Basic and acidic residues" evidence="1">
    <location>
        <begin position="149"/>
        <end position="160"/>
    </location>
</feature>
<proteinExistence type="predicted"/>
<reference evidence="3 4" key="1">
    <citation type="submission" date="2021-04" db="EMBL/GenBank/DDBJ databases">
        <title>Nocardia tengchongensis.</title>
        <authorList>
            <person name="Zhuang k."/>
            <person name="Ran Y."/>
            <person name="Li W."/>
        </authorList>
    </citation>
    <scope>NUCLEOTIDE SEQUENCE [LARGE SCALE GENOMIC DNA]</scope>
    <source>
        <strain evidence="3 4">CFH S0057</strain>
    </source>
</reference>
<evidence type="ECO:0000259" key="2">
    <source>
        <dbReference type="Pfam" id="PF01636"/>
    </source>
</evidence>
<feature type="region of interest" description="Disordered" evidence="1">
    <location>
        <begin position="137"/>
        <end position="160"/>
    </location>
</feature>
<dbReference type="EMBL" id="CP074371">
    <property type="protein sequence ID" value="QVI18904.1"/>
    <property type="molecule type" value="Genomic_DNA"/>
</dbReference>
<gene>
    <name evidence="3" type="ORF">KHQ06_20580</name>
</gene>
<dbReference type="Gene3D" id="3.90.1200.10">
    <property type="match status" value="1"/>
</dbReference>